<proteinExistence type="predicted"/>
<keyword evidence="2" id="KW-1185">Reference proteome</keyword>
<evidence type="ECO:0000313" key="1">
    <source>
        <dbReference type="EMBL" id="MEJ5904589.1"/>
    </source>
</evidence>
<reference evidence="1 2" key="1">
    <citation type="submission" date="2024-02" db="EMBL/GenBank/DDBJ databases">
        <title>Identification of pathogenicity and growth-promoting functions of Pseudomonas putida variants.</title>
        <authorList>
            <person name="Sun J."/>
        </authorList>
    </citation>
    <scope>NUCLEOTIDE SEQUENCE [LARGE SCALE GENOMIC DNA]</scope>
    <source>
        <strain evidence="1 2">A04</strain>
    </source>
</reference>
<accession>A0ABU8R3Y9</accession>
<protein>
    <submittedName>
        <fullName evidence="1">Uncharacterized protein</fullName>
    </submittedName>
</protein>
<organism evidence="1 2">
    <name type="scientific">Pseudomonas kermanshahensis</name>
    <dbReference type="NCBI Taxonomy" id="2745482"/>
    <lineage>
        <taxon>Bacteria</taxon>
        <taxon>Pseudomonadati</taxon>
        <taxon>Pseudomonadota</taxon>
        <taxon>Gammaproteobacteria</taxon>
        <taxon>Pseudomonadales</taxon>
        <taxon>Pseudomonadaceae</taxon>
        <taxon>Pseudomonas</taxon>
    </lineage>
</organism>
<comment type="caution">
    <text evidence="1">The sequence shown here is derived from an EMBL/GenBank/DDBJ whole genome shotgun (WGS) entry which is preliminary data.</text>
</comment>
<dbReference type="RefSeq" id="WP_339549090.1">
    <property type="nucleotide sequence ID" value="NZ_JBBHLD010000005.1"/>
</dbReference>
<evidence type="ECO:0000313" key="2">
    <source>
        <dbReference type="Proteomes" id="UP001377692"/>
    </source>
</evidence>
<gene>
    <name evidence="1" type="ORF">V7V80_07850</name>
</gene>
<dbReference type="EMBL" id="JBBHLD010000005">
    <property type="protein sequence ID" value="MEJ5904589.1"/>
    <property type="molecule type" value="Genomic_DNA"/>
</dbReference>
<sequence length="56" mass="6018">MNKTNSSILSKRLPEQSYTVGLSGKSKPLPSVVAKPRLAQGKVEEFIDAVAVLGYN</sequence>
<name>A0ABU8R3Y9_9PSED</name>
<dbReference type="Proteomes" id="UP001377692">
    <property type="component" value="Unassembled WGS sequence"/>
</dbReference>